<dbReference type="EMBL" id="QRDW01000001">
    <property type="protein sequence ID" value="RED53905.1"/>
    <property type="molecule type" value="Genomic_DNA"/>
</dbReference>
<keyword evidence="4" id="KW-1185">Reference proteome</keyword>
<feature type="chain" id="PRO_5017778349" evidence="2">
    <location>
        <begin position="22"/>
        <end position="153"/>
    </location>
</feature>
<feature type="signal peptide" evidence="2">
    <location>
        <begin position="1"/>
        <end position="21"/>
    </location>
</feature>
<dbReference type="InterPro" id="IPR019734">
    <property type="entry name" value="TPR_rpt"/>
</dbReference>
<sequence length="153" mass="16689">MTKTVILAAFLSLALAGPATAAMTPDGKMIPVPEYDQAEVFVKAGAFEKAMPLLLETLRRYPTHASAWNLLGFMARKDGDVEKAASYYERALKVNPAHLGALNYQGHLYMETGQPEKARANLDLLGKACAVKCPEFLQLKERIESGLSGKYAD</sequence>
<dbReference type="Gene3D" id="1.25.40.10">
    <property type="entry name" value="Tetratricopeptide repeat domain"/>
    <property type="match status" value="1"/>
</dbReference>
<keyword evidence="2" id="KW-0732">Signal</keyword>
<comment type="caution">
    <text evidence="3">The sequence shown here is derived from an EMBL/GenBank/DDBJ whole genome shotgun (WGS) entry which is preliminary data.</text>
</comment>
<dbReference type="OrthoDB" id="5507417at2"/>
<protein>
    <submittedName>
        <fullName evidence="3">Tetratricopeptide repeat protein</fullName>
    </submittedName>
</protein>
<dbReference type="AlphaFoldDB" id="A0A3D9HWW2"/>
<dbReference type="PROSITE" id="PS50005">
    <property type="entry name" value="TPR"/>
    <property type="match status" value="1"/>
</dbReference>
<dbReference type="Pfam" id="PF13432">
    <property type="entry name" value="TPR_16"/>
    <property type="match status" value="1"/>
</dbReference>
<dbReference type="RefSeq" id="WP_115935004.1">
    <property type="nucleotide sequence ID" value="NZ_QRDW01000001.1"/>
</dbReference>
<reference evidence="3 4" key="1">
    <citation type="submission" date="2018-07" db="EMBL/GenBank/DDBJ databases">
        <title>Genomic Encyclopedia of Type Strains, Phase III (KMG-III): the genomes of soil and plant-associated and newly described type strains.</title>
        <authorList>
            <person name="Whitman W."/>
        </authorList>
    </citation>
    <scope>NUCLEOTIDE SEQUENCE [LARGE SCALE GENOMIC DNA]</scope>
    <source>
        <strain evidence="3 4">CECT 8488</strain>
    </source>
</reference>
<proteinExistence type="predicted"/>
<evidence type="ECO:0000256" key="1">
    <source>
        <dbReference type="PROSITE-ProRule" id="PRU00339"/>
    </source>
</evidence>
<evidence type="ECO:0000256" key="2">
    <source>
        <dbReference type="SAM" id="SignalP"/>
    </source>
</evidence>
<dbReference type="PROSITE" id="PS50293">
    <property type="entry name" value="TPR_REGION"/>
    <property type="match status" value="1"/>
</dbReference>
<organism evidence="3 4">
    <name type="scientific">Aestuariispira insulae</name>
    <dbReference type="NCBI Taxonomy" id="1461337"/>
    <lineage>
        <taxon>Bacteria</taxon>
        <taxon>Pseudomonadati</taxon>
        <taxon>Pseudomonadota</taxon>
        <taxon>Alphaproteobacteria</taxon>
        <taxon>Rhodospirillales</taxon>
        <taxon>Kiloniellaceae</taxon>
        <taxon>Aestuariispira</taxon>
    </lineage>
</organism>
<dbReference type="Proteomes" id="UP000256845">
    <property type="component" value="Unassembled WGS sequence"/>
</dbReference>
<dbReference type="InterPro" id="IPR011990">
    <property type="entry name" value="TPR-like_helical_dom_sf"/>
</dbReference>
<name>A0A3D9HWW2_9PROT</name>
<evidence type="ECO:0000313" key="4">
    <source>
        <dbReference type="Proteomes" id="UP000256845"/>
    </source>
</evidence>
<keyword evidence="1" id="KW-0802">TPR repeat</keyword>
<gene>
    <name evidence="3" type="ORF">DFP90_101704</name>
</gene>
<dbReference type="SMART" id="SM00028">
    <property type="entry name" value="TPR"/>
    <property type="match status" value="2"/>
</dbReference>
<evidence type="ECO:0000313" key="3">
    <source>
        <dbReference type="EMBL" id="RED53905.1"/>
    </source>
</evidence>
<accession>A0A3D9HWW2</accession>
<dbReference type="SUPFAM" id="SSF48452">
    <property type="entry name" value="TPR-like"/>
    <property type="match status" value="1"/>
</dbReference>
<feature type="repeat" description="TPR" evidence="1">
    <location>
        <begin position="65"/>
        <end position="98"/>
    </location>
</feature>